<keyword evidence="2" id="KW-0633">Potassium transport</keyword>
<dbReference type="SUPFAM" id="SSF116726">
    <property type="entry name" value="TrkA C-terminal domain-like"/>
    <property type="match status" value="1"/>
</dbReference>
<evidence type="ECO:0000313" key="10">
    <source>
        <dbReference type="Proteomes" id="UP000040576"/>
    </source>
</evidence>
<dbReference type="PATRIC" id="fig|35841.6.peg.3768"/>
<dbReference type="STRING" id="35841.B4167_1597"/>
<dbReference type="Gene3D" id="3.30.70.1450">
    <property type="entry name" value="Regulator of K+ conductance, C-terminal domain"/>
    <property type="match status" value="1"/>
</dbReference>
<dbReference type="eggNOG" id="COG0569">
    <property type="taxonomic scope" value="Bacteria"/>
</dbReference>
<dbReference type="Proteomes" id="UP000040576">
    <property type="component" value="Unassembled WGS sequence"/>
</dbReference>
<dbReference type="RefSeq" id="WP_034771971.1">
    <property type="nucleotide sequence ID" value="NZ_CCRF01000073.1"/>
</dbReference>
<reference evidence="7 10" key="1">
    <citation type="submission" date="2014-07" db="EMBL/GenBank/DDBJ databases">
        <authorList>
            <person name="Wibberg Daniel"/>
        </authorList>
    </citation>
    <scope>NUCLEOTIDE SEQUENCE [LARGE SCALE GENOMIC DNA]</scope>
</reference>
<evidence type="ECO:0000256" key="3">
    <source>
        <dbReference type="ARBA" id="ARBA00022958"/>
    </source>
</evidence>
<evidence type="ECO:0000313" key="7">
    <source>
        <dbReference type="EMBL" id="CEE02468.1"/>
    </source>
</evidence>
<dbReference type="PROSITE" id="PS51201">
    <property type="entry name" value="RCK_N"/>
    <property type="match status" value="1"/>
</dbReference>
<evidence type="ECO:0000313" key="9">
    <source>
        <dbReference type="Proteomes" id="UP000032076"/>
    </source>
</evidence>
<evidence type="ECO:0000313" key="8">
    <source>
        <dbReference type="EMBL" id="KIO74052.1"/>
    </source>
</evidence>
<dbReference type="PANTHER" id="PTHR43833">
    <property type="entry name" value="POTASSIUM CHANNEL PROTEIN 2-RELATED-RELATED"/>
    <property type="match status" value="1"/>
</dbReference>
<gene>
    <name evidence="8" type="ORF">B4167_1597</name>
    <name evidence="7" type="ORF">BT1A1_2672</name>
</gene>
<dbReference type="EMBL" id="JXLU01000014">
    <property type="protein sequence ID" value="KIO74052.1"/>
    <property type="molecule type" value="Genomic_DNA"/>
</dbReference>
<dbReference type="InterPro" id="IPR050721">
    <property type="entry name" value="Trk_Ktr_HKT_K-transport"/>
</dbReference>
<feature type="domain" description="RCK C-terminal" evidence="6">
    <location>
        <begin position="136"/>
        <end position="215"/>
    </location>
</feature>
<dbReference type="PRINTS" id="PR00335">
    <property type="entry name" value="KUPTAKETRKA"/>
</dbReference>
<dbReference type="InterPro" id="IPR006037">
    <property type="entry name" value="RCK_C"/>
</dbReference>
<dbReference type="Proteomes" id="UP000032076">
    <property type="component" value="Unassembled WGS sequence"/>
</dbReference>
<dbReference type="Pfam" id="PF02080">
    <property type="entry name" value="TrkA_C"/>
    <property type="match status" value="1"/>
</dbReference>
<dbReference type="OrthoDB" id="9775180at2"/>
<keyword evidence="10" id="KW-1185">Reference proteome</keyword>
<proteinExistence type="predicted"/>
<evidence type="ECO:0000259" key="5">
    <source>
        <dbReference type="PROSITE" id="PS51201"/>
    </source>
</evidence>
<evidence type="ECO:0000256" key="1">
    <source>
        <dbReference type="ARBA" id="ARBA00017378"/>
    </source>
</evidence>
<dbReference type="Pfam" id="PF02254">
    <property type="entry name" value="TrkA_N"/>
    <property type="match status" value="1"/>
</dbReference>
<evidence type="ECO:0000256" key="4">
    <source>
        <dbReference type="ARBA" id="ARBA00023027"/>
    </source>
</evidence>
<dbReference type="SUPFAM" id="SSF51735">
    <property type="entry name" value="NAD(P)-binding Rossmann-fold domains"/>
    <property type="match status" value="1"/>
</dbReference>
<protein>
    <recommendedName>
        <fullName evidence="1">Trk system potassium uptake protein TrkA</fullName>
    </recommendedName>
</protein>
<evidence type="ECO:0000256" key="2">
    <source>
        <dbReference type="ARBA" id="ARBA00022538"/>
    </source>
</evidence>
<organism evidence="7 10">
    <name type="scientific">Caldibacillus thermoamylovorans</name>
    <dbReference type="NCBI Taxonomy" id="35841"/>
    <lineage>
        <taxon>Bacteria</taxon>
        <taxon>Bacillati</taxon>
        <taxon>Bacillota</taxon>
        <taxon>Bacilli</taxon>
        <taxon>Bacillales</taxon>
        <taxon>Bacillaceae</taxon>
        <taxon>Caldibacillus</taxon>
    </lineage>
</organism>
<keyword evidence="4" id="KW-0520">NAD</keyword>
<name>A0A090J1H7_9BACI</name>
<reference evidence="8 9" key="2">
    <citation type="submission" date="2015-01" db="EMBL/GenBank/DDBJ databases">
        <title>Draft Genome Sequences of Four Bacillus thermoamylovorans Strains, Isolated From Food Products.</title>
        <authorList>
            <person name="Krawcyk A.O."/>
            <person name="Berendsen E.M."/>
            <person name="Eijlander R.T."/>
            <person name="de Jong A."/>
            <person name="Wells-Bennik M."/>
            <person name="Kuipers O.P."/>
        </authorList>
    </citation>
    <scope>NUCLEOTIDE SEQUENCE [LARGE SCALE GENOMIC DNA]</scope>
    <source>
        <strain evidence="8 9">B4167</strain>
    </source>
</reference>
<sequence length="216" mass="23936">MRDIIVGCGHMGASLAMNLQLRGHDVTIIDKDKEAFKKLPPDFSGVKVVGFGIDRKILEALRIDQVDALVACTNDDETNALLARIVKNQYRVPQVIALLYDPRKADIYQSFGIQTISPVSWGIQRVTELLSYNQLDTVWSPDNGQVEIIRVETPPLLIGHTVKELMSMGEIMIVTISRGNQSIIPVSGTILQAHDVLYIAVVMTAKNKLKTMLGLR</sequence>
<keyword evidence="2" id="KW-0406">Ion transport</keyword>
<dbReference type="InterPro" id="IPR036291">
    <property type="entry name" value="NAD(P)-bd_dom_sf"/>
</dbReference>
<dbReference type="Gene3D" id="3.40.50.720">
    <property type="entry name" value="NAD(P)-binding Rossmann-like Domain"/>
    <property type="match status" value="1"/>
</dbReference>
<dbReference type="InterPro" id="IPR006036">
    <property type="entry name" value="K_uptake_TrkA"/>
</dbReference>
<dbReference type="PANTHER" id="PTHR43833:SF8">
    <property type="entry name" value="TRK SYSTEM POTASSIUM UPTAKE PROTEIN TRKA"/>
    <property type="match status" value="1"/>
</dbReference>
<dbReference type="EMBL" id="CCRF01000073">
    <property type="protein sequence ID" value="CEE02468.1"/>
    <property type="molecule type" value="Genomic_DNA"/>
</dbReference>
<evidence type="ECO:0000259" key="6">
    <source>
        <dbReference type="PROSITE" id="PS51202"/>
    </source>
</evidence>
<keyword evidence="3" id="KW-0630">Potassium</keyword>
<dbReference type="PROSITE" id="PS51202">
    <property type="entry name" value="RCK_C"/>
    <property type="match status" value="1"/>
</dbReference>
<dbReference type="InterPro" id="IPR036721">
    <property type="entry name" value="RCK_C_sf"/>
</dbReference>
<dbReference type="AlphaFoldDB" id="A0A090J1H7"/>
<dbReference type="GO" id="GO:0015079">
    <property type="term" value="F:potassium ion transmembrane transporter activity"/>
    <property type="evidence" value="ECO:0007669"/>
    <property type="project" value="InterPro"/>
</dbReference>
<accession>A0A090J1H7</accession>
<feature type="domain" description="RCK N-terminal" evidence="5">
    <location>
        <begin position="1"/>
        <end position="120"/>
    </location>
</feature>
<dbReference type="GeneID" id="92962014"/>
<dbReference type="InterPro" id="IPR003148">
    <property type="entry name" value="RCK_N"/>
</dbReference>
<dbReference type="GO" id="GO:0005886">
    <property type="term" value="C:plasma membrane"/>
    <property type="evidence" value="ECO:0007669"/>
    <property type="project" value="InterPro"/>
</dbReference>
<keyword evidence="2" id="KW-0813">Transport</keyword>